<reference evidence="2" key="1">
    <citation type="submission" date="2021-04" db="EMBL/GenBank/DDBJ databases">
        <title>Pseudonocardia sp. nov., isolated from sandy soil of mangrove forest.</title>
        <authorList>
            <person name="Zan Z."/>
            <person name="Huang R."/>
            <person name="Liu W."/>
        </authorList>
    </citation>
    <scope>NUCLEOTIDE SEQUENCE</scope>
    <source>
        <strain evidence="2">S2-4</strain>
    </source>
</reference>
<keyword evidence="1" id="KW-0812">Transmembrane</keyword>
<organism evidence="2 3">
    <name type="scientific">Pseudonocardia humida</name>
    <dbReference type="NCBI Taxonomy" id="2800819"/>
    <lineage>
        <taxon>Bacteria</taxon>
        <taxon>Bacillati</taxon>
        <taxon>Actinomycetota</taxon>
        <taxon>Actinomycetes</taxon>
        <taxon>Pseudonocardiales</taxon>
        <taxon>Pseudonocardiaceae</taxon>
        <taxon>Pseudonocardia</taxon>
    </lineage>
</organism>
<proteinExistence type="predicted"/>
<keyword evidence="1" id="KW-0472">Membrane</keyword>
<dbReference type="Proteomes" id="UP001165283">
    <property type="component" value="Unassembled WGS sequence"/>
</dbReference>
<sequence>MYAIPVPPIEPIYKRSSHALHLILTILSVGVWGLLVWWPMALITNSSNNRKRRAYQRERAKYEQDRWAFEQAHRTPPPGSW</sequence>
<evidence type="ECO:0000313" key="3">
    <source>
        <dbReference type="Proteomes" id="UP001165283"/>
    </source>
</evidence>
<keyword evidence="3" id="KW-1185">Reference proteome</keyword>
<evidence type="ECO:0000313" key="2">
    <source>
        <dbReference type="EMBL" id="MCO1659688.1"/>
    </source>
</evidence>
<accession>A0ABT1A9R8</accession>
<feature type="transmembrane region" description="Helical" evidence="1">
    <location>
        <begin position="20"/>
        <end position="43"/>
    </location>
</feature>
<protein>
    <submittedName>
        <fullName evidence="2">Uncharacterized protein</fullName>
    </submittedName>
</protein>
<gene>
    <name evidence="2" type="ORF">KDL28_31920</name>
</gene>
<name>A0ABT1A9R8_9PSEU</name>
<evidence type="ECO:0000256" key="1">
    <source>
        <dbReference type="SAM" id="Phobius"/>
    </source>
</evidence>
<keyword evidence="1" id="KW-1133">Transmembrane helix</keyword>
<dbReference type="EMBL" id="JAGSOV010000069">
    <property type="protein sequence ID" value="MCO1659688.1"/>
    <property type="molecule type" value="Genomic_DNA"/>
</dbReference>
<comment type="caution">
    <text evidence="2">The sequence shown here is derived from an EMBL/GenBank/DDBJ whole genome shotgun (WGS) entry which is preliminary data.</text>
</comment>
<dbReference type="RefSeq" id="WP_252444593.1">
    <property type="nucleotide sequence ID" value="NZ_JAGSOV010000069.1"/>
</dbReference>